<evidence type="ECO:0000256" key="8">
    <source>
        <dbReference type="ARBA" id="ARBA00023065"/>
    </source>
</evidence>
<dbReference type="SUPFAM" id="SSF56935">
    <property type="entry name" value="Porins"/>
    <property type="match status" value="1"/>
</dbReference>
<evidence type="ECO:0000313" key="19">
    <source>
        <dbReference type="EMBL" id="AYJ85854.1"/>
    </source>
</evidence>
<keyword evidence="20" id="KW-1185">Reference proteome</keyword>
<keyword evidence="8" id="KW-0406">Ion transport</keyword>
<dbReference type="KEGG" id="spha:D3Y57_07540"/>
<dbReference type="InterPro" id="IPR039426">
    <property type="entry name" value="TonB-dep_rcpt-like"/>
</dbReference>
<evidence type="ECO:0000256" key="6">
    <source>
        <dbReference type="ARBA" id="ARBA00022729"/>
    </source>
</evidence>
<dbReference type="Pfam" id="PF07715">
    <property type="entry name" value="Plug"/>
    <property type="match status" value="1"/>
</dbReference>
<keyword evidence="4" id="KW-0410">Iron transport</keyword>
<evidence type="ECO:0000256" key="10">
    <source>
        <dbReference type="ARBA" id="ARBA00023136"/>
    </source>
</evidence>
<sequence>MTGVIGQARQRPNTESRGLIMKSSYRRALLLSSILGVAAMGQPALAATAVAPADTASTGASDDSSSGASSEEITVTARRTAERAQDVPIALSVISGANLERTGGYTLTDVQFQTPSLTSYNSNPRNSSIGIRGIGVSSASDGLDTSVGVYIDNVYLGRPGMALSDLIDVERVEVLRGPQGTLFGRNNSAGVLNITTRKPEFTFGVTAELSGGNYNYNQERISITGPLIDGLLAFRATGFNTHRDGVLTNTKTGIAANSVGRSGGRLQLLATPTSKLTLRLVADYSVEDDTCCVNSTKLVLPASTSTATARTLSALATLGYVPTRNLNATQNNAPQNMLTDQKGVSLQADWDLGFATLTSVTAWKYWHFHPLQDSDGTPLDIIQVNVAQTKDDQYSQEFRLASQPGRFNWQIGGYLFHQRLKDHFILNQFGYDASAFYTTYLRLANPAAPAVNIATGSQYLDDVDTTVDSIAAFGQANFAVTDRLTLTGGLRYTHDKRSGTSDTSTVGTPYAATSIPFHYDVSVTGNNLSYLLSASYKIANDVLFYASYSTGYKGSGLNLNSAVSAGTPLVLAPEKVKNWEVGLKQQYFGRRLTLNLSAFSTDLSGLQANIVPTNGNRSYLANVGDVRSRGIEVDGSLRVSEHLTLSANGSFNDAKYTKYTNAPCPVGVTGTCDLTGRPLFQAPKWVGNGTIDYHTELANGIRPYALAQYSYRSSVFGTADDGPYSRIPGYGVANFRVGASFKDGRYDLSAWVSNAFDKKYFQNLSTTAIVGAAAFAYAGQLGTPRTAGATLRVTF</sequence>
<keyword evidence="5 12" id="KW-0812">Transmembrane</keyword>
<feature type="chain" id="PRO_5019850120" evidence="16">
    <location>
        <begin position="47"/>
        <end position="795"/>
    </location>
</feature>
<comment type="similarity">
    <text evidence="12 14">Belongs to the TonB-dependent receptor family.</text>
</comment>
<feature type="short sequence motif" description="TonB C-terminal box" evidence="13">
    <location>
        <begin position="778"/>
        <end position="795"/>
    </location>
</feature>
<comment type="subcellular location">
    <subcellularLocation>
        <location evidence="1 12">Cell outer membrane</location>
        <topology evidence="1 12">Multi-pass membrane protein</topology>
    </subcellularLocation>
</comment>
<evidence type="ECO:0000256" key="12">
    <source>
        <dbReference type="PROSITE-ProRule" id="PRU01360"/>
    </source>
</evidence>
<evidence type="ECO:0000256" key="4">
    <source>
        <dbReference type="ARBA" id="ARBA00022496"/>
    </source>
</evidence>
<keyword evidence="9 14" id="KW-0798">TonB box</keyword>
<dbReference type="GO" id="GO:0009279">
    <property type="term" value="C:cell outer membrane"/>
    <property type="evidence" value="ECO:0007669"/>
    <property type="project" value="UniProtKB-SubCell"/>
</dbReference>
<dbReference type="PROSITE" id="PS52016">
    <property type="entry name" value="TONB_DEPENDENT_REC_3"/>
    <property type="match status" value="1"/>
</dbReference>
<evidence type="ECO:0000256" key="2">
    <source>
        <dbReference type="ARBA" id="ARBA00022448"/>
    </source>
</evidence>
<dbReference type="OrthoDB" id="9760333at2"/>
<dbReference type="PANTHER" id="PTHR32552:SF81">
    <property type="entry name" value="TONB-DEPENDENT OUTER MEMBRANE RECEPTOR"/>
    <property type="match status" value="1"/>
</dbReference>
<dbReference type="PANTHER" id="PTHR32552">
    <property type="entry name" value="FERRICHROME IRON RECEPTOR-RELATED"/>
    <property type="match status" value="1"/>
</dbReference>
<feature type="signal peptide" evidence="16">
    <location>
        <begin position="1"/>
        <end position="46"/>
    </location>
</feature>
<keyword evidence="10 12" id="KW-0472">Membrane</keyword>
<evidence type="ECO:0000256" key="1">
    <source>
        <dbReference type="ARBA" id="ARBA00004571"/>
    </source>
</evidence>
<dbReference type="InterPro" id="IPR036942">
    <property type="entry name" value="Beta-barrel_TonB_sf"/>
</dbReference>
<keyword evidence="11 12" id="KW-0998">Cell outer membrane</keyword>
<keyword evidence="19" id="KW-0675">Receptor</keyword>
<evidence type="ECO:0000256" key="13">
    <source>
        <dbReference type="PROSITE-ProRule" id="PRU10144"/>
    </source>
</evidence>
<dbReference type="PROSITE" id="PS01156">
    <property type="entry name" value="TONB_DEPENDENT_REC_2"/>
    <property type="match status" value="1"/>
</dbReference>
<evidence type="ECO:0000256" key="9">
    <source>
        <dbReference type="ARBA" id="ARBA00023077"/>
    </source>
</evidence>
<evidence type="ECO:0000313" key="20">
    <source>
        <dbReference type="Proteomes" id="UP000276254"/>
    </source>
</evidence>
<gene>
    <name evidence="19" type="ORF">D3Y57_07540</name>
</gene>
<evidence type="ECO:0000256" key="5">
    <source>
        <dbReference type="ARBA" id="ARBA00022692"/>
    </source>
</evidence>
<accession>A0A494TEX3</accession>
<organism evidence="19 20">
    <name type="scientific">Sphingomonas paeninsulae</name>
    <dbReference type="NCBI Taxonomy" id="2319844"/>
    <lineage>
        <taxon>Bacteria</taxon>
        <taxon>Pseudomonadati</taxon>
        <taxon>Pseudomonadota</taxon>
        <taxon>Alphaproteobacteria</taxon>
        <taxon>Sphingomonadales</taxon>
        <taxon>Sphingomonadaceae</taxon>
        <taxon>Sphingomonas</taxon>
    </lineage>
</organism>
<reference evidence="19 20" key="1">
    <citation type="submission" date="2018-09" db="EMBL/GenBank/DDBJ databases">
        <title>Sphingomonas peninsula sp. nov., isolated from fildes peninsula, Antarctic soil.</title>
        <authorList>
            <person name="Yingchao G."/>
        </authorList>
    </citation>
    <scope>NUCLEOTIDE SEQUENCE [LARGE SCALE GENOMIC DNA]</scope>
    <source>
        <strain evidence="19 20">YZ-8</strain>
    </source>
</reference>
<feature type="region of interest" description="Disordered" evidence="15">
    <location>
        <begin position="55"/>
        <end position="74"/>
    </location>
</feature>
<dbReference type="InterPro" id="IPR010917">
    <property type="entry name" value="TonB_rcpt_CS"/>
</dbReference>
<evidence type="ECO:0000256" key="16">
    <source>
        <dbReference type="SAM" id="SignalP"/>
    </source>
</evidence>
<keyword evidence="3 12" id="KW-1134">Transmembrane beta strand</keyword>
<dbReference type="GO" id="GO:0006826">
    <property type="term" value="P:iron ion transport"/>
    <property type="evidence" value="ECO:0007669"/>
    <property type="project" value="UniProtKB-KW"/>
</dbReference>
<dbReference type="CDD" id="cd01347">
    <property type="entry name" value="ligand_gated_channel"/>
    <property type="match status" value="1"/>
</dbReference>
<evidence type="ECO:0000259" key="18">
    <source>
        <dbReference type="Pfam" id="PF07715"/>
    </source>
</evidence>
<dbReference type="InterPro" id="IPR012910">
    <property type="entry name" value="Plug_dom"/>
</dbReference>
<keyword evidence="2 12" id="KW-0813">Transport</keyword>
<dbReference type="Proteomes" id="UP000276254">
    <property type="component" value="Chromosome"/>
</dbReference>
<dbReference type="InterPro" id="IPR000531">
    <property type="entry name" value="Beta-barrel_TonB"/>
</dbReference>
<evidence type="ECO:0000259" key="17">
    <source>
        <dbReference type="Pfam" id="PF00593"/>
    </source>
</evidence>
<feature type="domain" description="TonB-dependent receptor-like beta-barrel" evidence="17">
    <location>
        <begin position="319"/>
        <end position="754"/>
    </location>
</feature>
<evidence type="ECO:0000256" key="3">
    <source>
        <dbReference type="ARBA" id="ARBA00022452"/>
    </source>
</evidence>
<feature type="domain" description="TonB-dependent receptor plug" evidence="18">
    <location>
        <begin position="84"/>
        <end position="191"/>
    </location>
</feature>
<name>A0A494TEX3_SPHPE</name>
<protein>
    <submittedName>
        <fullName evidence="19">TonB-dependent receptor</fullName>
    </submittedName>
</protein>
<proteinExistence type="inferred from homology"/>
<evidence type="ECO:0000256" key="15">
    <source>
        <dbReference type="SAM" id="MobiDB-lite"/>
    </source>
</evidence>
<dbReference type="Pfam" id="PF00593">
    <property type="entry name" value="TonB_dep_Rec_b-barrel"/>
    <property type="match status" value="1"/>
</dbReference>
<feature type="compositionally biased region" description="Low complexity" evidence="15">
    <location>
        <begin position="55"/>
        <end position="70"/>
    </location>
</feature>
<evidence type="ECO:0000256" key="11">
    <source>
        <dbReference type="ARBA" id="ARBA00023237"/>
    </source>
</evidence>
<dbReference type="AlphaFoldDB" id="A0A494TEX3"/>
<evidence type="ECO:0000256" key="7">
    <source>
        <dbReference type="ARBA" id="ARBA00023004"/>
    </source>
</evidence>
<evidence type="ECO:0000256" key="14">
    <source>
        <dbReference type="RuleBase" id="RU003357"/>
    </source>
</evidence>
<dbReference type="EMBL" id="CP032829">
    <property type="protein sequence ID" value="AYJ85854.1"/>
    <property type="molecule type" value="Genomic_DNA"/>
</dbReference>
<keyword evidence="6 16" id="KW-0732">Signal</keyword>
<dbReference type="Gene3D" id="2.40.170.20">
    <property type="entry name" value="TonB-dependent receptor, beta-barrel domain"/>
    <property type="match status" value="1"/>
</dbReference>
<keyword evidence="7" id="KW-0408">Iron</keyword>